<reference evidence="14" key="1">
    <citation type="journal article" date="2019" name="Int. J. Syst. Evol. Microbiol.">
        <title>The Global Catalogue of Microorganisms (GCM) 10K type strain sequencing project: providing services to taxonomists for standard genome sequencing and annotation.</title>
        <authorList>
            <consortium name="The Broad Institute Genomics Platform"/>
            <consortium name="The Broad Institute Genome Sequencing Center for Infectious Disease"/>
            <person name="Wu L."/>
            <person name="Ma J."/>
        </authorList>
    </citation>
    <scope>NUCLEOTIDE SEQUENCE [LARGE SCALE GENOMIC DNA]</scope>
    <source>
        <strain evidence="14">CECT 7649</strain>
    </source>
</reference>
<evidence type="ECO:0000256" key="11">
    <source>
        <dbReference type="SAM" id="SignalP"/>
    </source>
</evidence>
<dbReference type="InterPro" id="IPR035992">
    <property type="entry name" value="Ricin_B-like_lectins"/>
</dbReference>
<evidence type="ECO:0000256" key="9">
    <source>
        <dbReference type="ARBA" id="ARBA00025250"/>
    </source>
</evidence>
<feature type="region of interest" description="Disordered" evidence="10">
    <location>
        <begin position="302"/>
        <end position="332"/>
    </location>
</feature>
<keyword evidence="4" id="KW-0858">Xylan degradation</keyword>
<evidence type="ECO:0000256" key="2">
    <source>
        <dbReference type="ARBA" id="ARBA00010278"/>
    </source>
</evidence>
<evidence type="ECO:0000256" key="8">
    <source>
        <dbReference type="ARBA" id="ARBA00023326"/>
    </source>
</evidence>
<feature type="compositionally biased region" description="Pro residues" evidence="10">
    <location>
        <begin position="309"/>
        <end position="323"/>
    </location>
</feature>
<dbReference type="Gene3D" id="2.80.10.50">
    <property type="match status" value="2"/>
</dbReference>
<dbReference type="Gene3D" id="3.40.50.1820">
    <property type="entry name" value="alpha/beta hydrolase"/>
    <property type="match status" value="1"/>
</dbReference>
<comment type="function">
    <text evidence="9">Involved in degradation of plant cell walls. Hydrolyzes the feruloyl-arabinose ester bond in arabinoxylans, and the feruloyl-galactose ester bond in pectin. Active against paranitrophenyl-acetate, methyl ferulate and wheat arabinoxylan.</text>
</comment>
<feature type="signal peptide" evidence="11">
    <location>
        <begin position="1"/>
        <end position="24"/>
    </location>
</feature>
<proteinExistence type="inferred from homology"/>
<evidence type="ECO:0000256" key="7">
    <source>
        <dbReference type="ARBA" id="ARBA00023277"/>
    </source>
</evidence>
<evidence type="ECO:0000256" key="3">
    <source>
        <dbReference type="ARBA" id="ARBA00022525"/>
    </source>
</evidence>
<comment type="similarity">
    <text evidence="2">Belongs to the faeC family.</text>
</comment>
<comment type="caution">
    <text evidence="13">The sequence shown here is derived from an EMBL/GenBank/DDBJ whole genome shotgun (WGS) entry which is preliminary data.</text>
</comment>
<keyword evidence="3" id="KW-0964">Secreted</keyword>
<keyword evidence="5 11" id="KW-0732">Signal</keyword>
<dbReference type="RefSeq" id="WP_380828431.1">
    <property type="nucleotide sequence ID" value="NZ_JBHTCG010000013.1"/>
</dbReference>
<feature type="chain" id="PRO_5046675409" evidence="11">
    <location>
        <begin position="25"/>
        <end position="455"/>
    </location>
</feature>
<sequence>MLRHRSIFGAVAVAALLVLATGQAALSSIRESASAAAAPTSGCGKAPTLASGSHTISSGGQNRSYILRVPPSYDNNRQYRLIFGFHWVGGTANDVDSGGTDGYNWSYYGLRRLADAANNSTIFVAPQGIGNGWGNSGGQDVTFVDNMLNQIEAGLCVDTSQVFSAGFSYGGSMTYALACARPTVFRAVAVYSGGQLSGCSGGTQPVAYIGVHGLRDGTLSIATGRSLRDTFVRNNGCAAQNPPEPAQGSLTHVVTYYSGCRAGYPVAWAAFDGGHDPGPIDGCTCGGWRSWTPAEVWKFFTQFQSGGPSPSPSPTVSPTPTPTPTAGGAGAIRGVGSGRCVDVTGGSQANGAQAQISDCNGQANQQWTTTSASELRVYGNKCLDVNGGGTANGSTVIIWDCNGQNNQKWRFNSDGTITAVGANRCLDVPNNATANGTKLAIWDCNGGANQRWTRT</sequence>
<dbReference type="InterPro" id="IPR000772">
    <property type="entry name" value="Ricin_B_lectin"/>
</dbReference>
<dbReference type="Pfam" id="PF00652">
    <property type="entry name" value="Ricin_B_lectin"/>
    <property type="match status" value="1"/>
</dbReference>
<dbReference type="SMART" id="SM00458">
    <property type="entry name" value="RICIN"/>
    <property type="match status" value="1"/>
</dbReference>
<dbReference type="CDD" id="cd23418">
    <property type="entry name" value="beta-trefoil_Ricin_XLN-like"/>
    <property type="match status" value="1"/>
</dbReference>
<dbReference type="PANTHER" id="PTHR38050">
    <property type="match status" value="1"/>
</dbReference>
<dbReference type="InterPro" id="IPR043595">
    <property type="entry name" value="FaeB/C/D"/>
</dbReference>
<accession>A0ABW2P4M6</accession>
<dbReference type="SUPFAM" id="SSF53474">
    <property type="entry name" value="alpha/beta-Hydrolases"/>
    <property type="match status" value="1"/>
</dbReference>
<evidence type="ECO:0000259" key="12">
    <source>
        <dbReference type="SMART" id="SM00458"/>
    </source>
</evidence>
<keyword evidence="14" id="KW-1185">Reference proteome</keyword>
<evidence type="ECO:0000313" key="13">
    <source>
        <dbReference type="EMBL" id="MFC7384613.1"/>
    </source>
</evidence>
<evidence type="ECO:0000256" key="10">
    <source>
        <dbReference type="SAM" id="MobiDB-lite"/>
    </source>
</evidence>
<evidence type="ECO:0000256" key="1">
    <source>
        <dbReference type="ARBA" id="ARBA00004613"/>
    </source>
</evidence>
<dbReference type="SUPFAM" id="SSF50370">
    <property type="entry name" value="Ricin B-like lectins"/>
    <property type="match status" value="1"/>
</dbReference>
<keyword evidence="8" id="KW-0624">Polysaccharide degradation</keyword>
<name>A0ABW2P4M6_9ACTN</name>
<dbReference type="PANTHER" id="PTHR38050:SF1">
    <property type="entry name" value="FERULOYL ESTERASE C"/>
    <property type="match status" value="1"/>
</dbReference>
<feature type="domain" description="Ricin B lectin" evidence="12">
    <location>
        <begin position="327"/>
        <end position="455"/>
    </location>
</feature>
<protein>
    <submittedName>
        <fullName evidence="13">Lectin</fullName>
    </submittedName>
</protein>
<evidence type="ECO:0000256" key="4">
    <source>
        <dbReference type="ARBA" id="ARBA00022651"/>
    </source>
</evidence>
<dbReference type="Proteomes" id="UP001596496">
    <property type="component" value="Unassembled WGS sequence"/>
</dbReference>
<keyword evidence="6" id="KW-0378">Hydrolase</keyword>
<dbReference type="InterPro" id="IPR029058">
    <property type="entry name" value="AB_hydrolase_fold"/>
</dbReference>
<dbReference type="NCBIfam" id="NF035930">
    <property type="entry name" value="lectin_2"/>
    <property type="match status" value="1"/>
</dbReference>
<comment type="subcellular location">
    <subcellularLocation>
        <location evidence="1">Secreted</location>
    </subcellularLocation>
</comment>
<keyword evidence="7" id="KW-0119">Carbohydrate metabolism</keyword>
<dbReference type="PROSITE" id="PS50231">
    <property type="entry name" value="RICIN_B_LECTIN"/>
    <property type="match status" value="1"/>
</dbReference>
<dbReference type="EMBL" id="JBHTCG010000013">
    <property type="protein sequence ID" value="MFC7384613.1"/>
    <property type="molecule type" value="Genomic_DNA"/>
</dbReference>
<evidence type="ECO:0000256" key="6">
    <source>
        <dbReference type="ARBA" id="ARBA00022801"/>
    </source>
</evidence>
<gene>
    <name evidence="13" type="ORF">ACFQSB_20540</name>
</gene>
<evidence type="ECO:0000313" key="14">
    <source>
        <dbReference type="Proteomes" id="UP001596496"/>
    </source>
</evidence>
<evidence type="ECO:0000256" key="5">
    <source>
        <dbReference type="ARBA" id="ARBA00022729"/>
    </source>
</evidence>
<organism evidence="13 14">
    <name type="scientific">Sphaerisporangium rhizosphaerae</name>
    <dbReference type="NCBI Taxonomy" id="2269375"/>
    <lineage>
        <taxon>Bacteria</taxon>
        <taxon>Bacillati</taxon>
        <taxon>Actinomycetota</taxon>
        <taxon>Actinomycetes</taxon>
        <taxon>Streptosporangiales</taxon>
        <taxon>Streptosporangiaceae</taxon>
        <taxon>Sphaerisporangium</taxon>
    </lineage>
</organism>